<protein>
    <recommendedName>
        <fullName evidence="4">Chemotaxis protein MotC</fullName>
    </recommendedName>
</protein>
<sequence>MLSKLLGSGAALGVDDQLVKGALAYGERRDTEATQLLDGVDFELLDRSVGGHVALVRALLVAQSDPRKAIALLDRARIIAPGTIVEEAALRRQAILAAKVGDLDAFEALSSQYFRRFASSIFERSFERQFAKEVVSKGYAADAKRLPTLEKLLRGLSEMQRRETCLAIAEEGIAVADVEIVRFAARLAGMDAKAQPLDAMRMLLFEAAAVIATPDHEQGRMALRLVDKSKLGAREEGLLYAATAVADEISRPPSLAPGAEQAQTPAGEQDSSASSSALNDAQAAIARVDGLLVETSR</sequence>
<dbReference type="Proteomes" id="UP000440694">
    <property type="component" value="Unassembled WGS sequence"/>
</dbReference>
<keyword evidence="3" id="KW-1185">Reference proteome</keyword>
<evidence type="ECO:0000256" key="1">
    <source>
        <dbReference type="SAM" id="MobiDB-lite"/>
    </source>
</evidence>
<accession>A0A6I3KKB1</accession>
<evidence type="ECO:0000313" key="2">
    <source>
        <dbReference type="EMBL" id="MTD94783.1"/>
    </source>
</evidence>
<proteinExistence type="predicted"/>
<comment type="caution">
    <text evidence="2">The sequence shown here is derived from an EMBL/GenBank/DDBJ whole genome shotgun (WGS) entry which is preliminary data.</text>
</comment>
<reference evidence="2 3" key="1">
    <citation type="submission" date="2019-11" db="EMBL/GenBank/DDBJ databases">
        <title>Identification of a novel strain.</title>
        <authorList>
            <person name="Xu Q."/>
            <person name="Wang G."/>
        </authorList>
    </citation>
    <scope>NUCLEOTIDE SEQUENCE [LARGE SCALE GENOMIC DNA]</scope>
    <source>
        <strain evidence="3">xq</strain>
    </source>
</reference>
<evidence type="ECO:0000313" key="3">
    <source>
        <dbReference type="Proteomes" id="UP000440694"/>
    </source>
</evidence>
<dbReference type="EMBL" id="WMBQ01000001">
    <property type="protein sequence ID" value="MTD94783.1"/>
    <property type="molecule type" value="Genomic_DNA"/>
</dbReference>
<organism evidence="2 3">
    <name type="scientific">Hyphomicrobium album</name>
    <dbReference type="NCBI Taxonomy" id="2665159"/>
    <lineage>
        <taxon>Bacteria</taxon>
        <taxon>Pseudomonadati</taxon>
        <taxon>Pseudomonadota</taxon>
        <taxon>Alphaproteobacteria</taxon>
        <taxon>Hyphomicrobiales</taxon>
        <taxon>Hyphomicrobiaceae</taxon>
        <taxon>Hyphomicrobium</taxon>
    </lineage>
</organism>
<gene>
    <name evidence="2" type="ORF">GIW81_10620</name>
</gene>
<feature type="compositionally biased region" description="Low complexity" evidence="1">
    <location>
        <begin position="269"/>
        <end position="279"/>
    </location>
</feature>
<feature type="region of interest" description="Disordered" evidence="1">
    <location>
        <begin position="251"/>
        <end position="279"/>
    </location>
</feature>
<dbReference type="AlphaFoldDB" id="A0A6I3KKB1"/>
<name>A0A6I3KKB1_9HYPH</name>
<evidence type="ECO:0008006" key="4">
    <source>
        <dbReference type="Google" id="ProtNLM"/>
    </source>
</evidence>